<dbReference type="EMBL" id="JBHSQH010000001">
    <property type="protein sequence ID" value="MFC5973459.1"/>
    <property type="molecule type" value="Genomic_DNA"/>
</dbReference>
<feature type="compositionally biased region" description="Basic and acidic residues" evidence="1">
    <location>
        <begin position="365"/>
        <end position="374"/>
    </location>
</feature>
<dbReference type="Proteomes" id="UP001596099">
    <property type="component" value="Unassembled WGS sequence"/>
</dbReference>
<sequence>MQSLPLVDFGVKWFSDIIGQIIGWFATEIGEGLNELAPDFFDTPLPEGSGSDVVFGSPSSSDQPWQGIYESIVGGETMLLALLILVLSVQTRHAIRIFNMGSTYNGRKTRHSAWTGAFLIVAWYWVAVLGLYLIDGMTIALLPDLDAITRALLGILPTAVGNPAITLIMAVLGGLSMVALEAVFFLREILLYIYLYGMPIGLAIAFGNVPVLSEIASRLCKQMIPLAALPLPAAVLFRGYELLFVGDAMVVPESAFLQYLVVISLPMLALFITWKTFRYASPLTARVVGTASVAAVTVGSVVGAGYAAGPYAATTAARWGPKAATGQVLSQRAFSDRSEPSQPAQQSTNDNIAPRSADGGVPAYRRAENDPSYY</sequence>
<feature type="transmembrane region" description="Helical" evidence="2">
    <location>
        <begin position="256"/>
        <end position="274"/>
    </location>
</feature>
<dbReference type="AlphaFoldDB" id="A0ABD5RT88"/>
<comment type="caution">
    <text evidence="3">The sequence shown here is derived from an EMBL/GenBank/DDBJ whole genome shotgun (WGS) entry which is preliminary data.</text>
</comment>
<feature type="transmembrane region" description="Helical" evidence="2">
    <location>
        <begin position="192"/>
        <end position="212"/>
    </location>
</feature>
<keyword evidence="2" id="KW-0812">Transmembrane</keyword>
<name>A0ABD5RT88_9EURY</name>
<organism evidence="3 4">
    <name type="scientific">Halomarina salina</name>
    <dbReference type="NCBI Taxonomy" id="1872699"/>
    <lineage>
        <taxon>Archaea</taxon>
        <taxon>Methanobacteriati</taxon>
        <taxon>Methanobacteriota</taxon>
        <taxon>Stenosarchaea group</taxon>
        <taxon>Halobacteria</taxon>
        <taxon>Halobacteriales</taxon>
        <taxon>Natronomonadaceae</taxon>
        <taxon>Halomarina</taxon>
    </lineage>
</organism>
<feature type="transmembrane region" description="Helical" evidence="2">
    <location>
        <begin position="112"/>
        <end position="134"/>
    </location>
</feature>
<evidence type="ECO:0000313" key="4">
    <source>
        <dbReference type="Proteomes" id="UP001596099"/>
    </source>
</evidence>
<dbReference type="Pfam" id="PF19590">
    <property type="entry name" value="TrbL_3"/>
    <property type="match status" value="1"/>
</dbReference>
<keyword evidence="4" id="KW-1185">Reference proteome</keyword>
<feature type="compositionally biased region" description="Polar residues" evidence="1">
    <location>
        <begin position="340"/>
        <end position="351"/>
    </location>
</feature>
<protein>
    <recommendedName>
        <fullName evidence="5">Type IV secretion system protein TrbL</fullName>
    </recommendedName>
</protein>
<gene>
    <name evidence="3" type="ORF">ACFPYI_19190</name>
</gene>
<feature type="transmembrane region" description="Helical" evidence="2">
    <location>
        <begin position="68"/>
        <end position="91"/>
    </location>
</feature>
<reference evidence="3 4" key="1">
    <citation type="journal article" date="2019" name="Int. J. Syst. Evol. Microbiol.">
        <title>The Global Catalogue of Microorganisms (GCM) 10K type strain sequencing project: providing services to taxonomists for standard genome sequencing and annotation.</title>
        <authorList>
            <consortium name="The Broad Institute Genomics Platform"/>
            <consortium name="The Broad Institute Genome Sequencing Center for Infectious Disease"/>
            <person name="Wu L."/>
            <person name="Ma J."/>
        </authorList>
    </citation>
    <scope>NUCLEOTIDE SEQUENCE [LARGE SCALE GENOMIC DNA]</scope>
    <source>
        <strain evidence="3 4">CGMCC 1.12543</strain>
    </source>
</reference>
<proteinExistence type="predicted"/>
<dbReference type="InterPro" id="IPR045782">
    <property type="entry name" value="TrbL_3"/>
</dbReference>
<keyword evidence="2" id="KW-0472">Membrane</keyword>
<feature type="region of interest" description="Disordered" evidence="1">
    <location>
        <begin position="330"/>
        <end position="374"/>
    </location>
</feature>
<feature type="transmembrane region" description="Helical" evidence="2">
    <location>
        <begin position="224"/>
        <end position="244"/>
    </location>
</feature>
<dbReference type="RefSeq" id="WP_247418014.1">
    <property type="nucleotide sequence ID" value="NZ_JALLGW010000001.1"/>
</dbReference>
<accession>A0ABD5RT88</accession>
<evidence type="ECO:0000256" key="1">
    <source>
        <dbReference type="SAM" id="MobiDB-lite"/>
    </source>
</evidence>
<evidence type="ECO:0000313" key="3">
    <source>
        <dbReference type="EMBL" id="MFC5973459.1"/>
    </source>
</evidence>
<feature type="transmembrane region" description="Helical" evidence="2">
    <location>
        <begin position="167"/>
        <end position="186"/>
    </location>
</feature>
<evidence type="ECO:0008006" key="5">
    <source>
        <dbReference type="Google" id="ProtNLM"/>
    </source>
</evidence>
<evidence type="ECO:0000256" key="2">
    <source>
        <dbReference type="SAM" id="Phobius"/>
    </source>
</evidence>
<keyword evidence="2" id="KW-1133">Transmembrane helix</keyword>